<gene>
    <name evidence="5" type="ORF">QTP81_06995</name>
</gene>
<keyword evidence="6" id="KW-1185">Reference proteome</keyword>
<feature type="domain" description="HTH LytTR-type" evidence="4">
    <location>
        <begin position="158"/>
        <end position="262"/>
    </location>
</feature>
<dbReference type="SMART" id="SM00850">
    <property type="entry name" value="LytTR"/>
    <property type="match status" value="1"/>
</dbReference>
<evidence type="ECO:0000256" key="2">
    <source>
        <dbReference type="PROSITE-ProRule" id="PRU00169"/>
    </source>
</evidence>
<feature type="modified residue" description="4-aspartylphosphate" evidence="2">
    <location>
        <position position="56"/>
    </location>
</feature>
<accession>A0ABT7SVW4</accession>
<sequence>MTTIKTIIVDDEPLALGLLKSKLSKNPNIEIVCQCRNGREAIDAALSHRADLMFLDIQMPGLDGLDVVQQLQSDEMPLIVFTTAFEQYAINAFDLHAVDYILKPIDQERIDRAIERAIERLDKEENGQFKSGILNAINSMNAHQADTENVSFNEKRKIVIRDREEITLLNQPDIAWLEAAGDYVCVHANGETHIKRTTLKELLNELDPTLFKRVHRSTIVNLNYIEKVVPHTKGEFFLILGEHHKIKVSRNYRNVIKDYLQDGA</sequence>
<evidence type="ECO:0000313" key="6">
    <source>
        <dbReference type="Proteomes" id="UP001234343"/>
    </source>
</evidence>
<dbReference type="PANTHER" id="PTHR37299">
    <property type="entry name" value="TRANSCRIPTIONAL REGULATOR-RELATED"/>
    <property type="match status" value="1"/>
</dbReference>
<evidence type="ECO:0000313" key="5">
    <source>
        <dbReference type="EMBL" id="MDM7860338.1"/>
    </source>
</evidence>
<protein>
    <submittedName>
        <fullName evidence="5">LytTR family DNA-binding domain-containing protein</fullName>
    </submittedName>
</protein>
<dbReference type="InterPro" id="IPR001789">
    <property type="entry name" value="Sig_transdc_resp-reg_receiver"/>
</dbReference>
<dbReference type="InterPro" id="IPR011006">
    <property type="entry name" value="CheY-like_superfamily"/>
</dbReference>
<dbReference type="InterPro" id="IPR007492">
    <property type="entry name" value="LytTR_DNA-bd_dom"/>
</dbReference>
<name>A0ABT7SVW4_9ALTE</name>
<dbReference type="SUPFAM" id="SSF52172">
    <property type="entry name" value="CheY-like"/>
    <property type="match status" value="1"/>
</dbReference>
<organism evidence="5 6">
    <name type="scientific">Alteromonas arenosi</name>
    <dbReference type="NCBI Taxonomy" id="3055817"/>
    <lineage>
        <taxon>Bacteria</taxon>
        <taxon>Pseudomonadati</taxon>
        <taxon>Pseudomonadota</taxon>
        <taxon>Gammaproteobacteria</taxon>
        <taxon>Alteromonadales</taxon>
        <taxon>Alteromonadaceae</taxon>
        <taxon>Alteromonas/Salinimonas group</taxon>
        <taxon>Alteromonas</taxon>
    </lineage>
</organism>
<evidence type="ECO:0000259" key="4">
    <source>
        <dbReference type="PROSITE" id="PS50930"/>
    </source>
</evidence>
<dbReference type="Pfam" id="PF04397">
    <property type="entry name" value="LytTR"/>
    <property type="match status" value="1"/>
</dbReference>
<keyword evidence="1" id="KW-0902">Two-component regulatory system</keyword>
<keyword evidence="5" id="KW-0238">DNA-binding</keyword>
<evidence type="ECO:0000259" key="3">
    <source>
        <dbReference type="PROSITE" id="PS50110"/>
    </source>
</evidence>
<dbReference type="Proteomes" id="UP001234343">
    <property type="component" value="Unassembled WGS sequence"/>
</dbReference>
<reference evidence="5 6" key="1">
    <citation type="submission" date="2023-06" db="EMBL/GenBank/DDBJ databases">
        <title>Alteromonas sp. ASW11-36 isolated from intertidal sand.</title>
        <authorList>
            <person name="Li Y."/>
        </authorList>
    </citation>
    <scope>NUCLEOTIDE SEQUENCE [LARGE SCALE GENOMIC DNA]</scope>
    <source>
        <strain evidence="5 6">ASW11-36</strain>
    </source>
</reference>
<dbReference type="Gene3D" id="3.40.50.2300">
    <property type="match status" value="1"/>
</dbReference>
<evidence type="ECO:0000256" key="1">
    <source>
        <dbReference type="ARBA" id="ARBA00023012"/>
    </source>
</evidence>
<keyword evidence="2" id="KW-0597">Phosphoprotein</keyword>
<proteinExistence type="predicted"/>
<dbReference type="PROSITE" id="PS50110">
    <property type="entry name" value="RESPONSE_REGULATORY"/>
    <property type="match status" value="1"/>
</dbReference>
<dbReference type="PANTHER" id="PTHR37299:SF1">
    <property type="entry name" value="STAGE 0 SPORULATION PROTEIN A HOMOLOG"/>
    <property type="match status" value="1"/>
</dbReference>
<feature type="domain" description="Response regulatory" evidence="3">
    <location>
        <begin position="5"/>
        <end position="118"/>
    </location>
</feature>
<dbReference type="RefSeq" id="WP_289364642.1">
    <property type="nucleotide sequence ID" value="NZ_JAUCBP010000007.1"/>
</dbReference>
<dbReference type="Pfam" id="PF00072">
    <property type="entry name" value="Response_reg"/>
    <property type="match status" value="1"/>
</dbReference>
<dbReference type="SMART" id="SM00448">
    <property type="entry name" value="REC"/>
    <property type="match status" value="1"/>
</dbReference>
<dbReference type="Gene3D" id="2.40.50.1020">
    <property type="entry name" value="LytTr DNA-binding domain"/>
    <property type="match status" value="1"/>
</dbReference>
<dbReference type="EMBL" id="JAUCBP010000007">
    <property type="protein sequence ID" value="MDM7860338.1"/>
    <property type="molecule type" value="Genomic_DNA"/>
</dbReference>
<dbReference type="GO" id="GO:0003677">
    <property type="term" value="F:DNA binding"/>
    <property type="evidence" value="ECO:0007669"/>
    <property type="project" value="UniProtKB-KW"/>
</dbReference>
<dbReference type="InterPro" id="IPR046947">
    <property type="entry name" value="LytR-like"/>
</dbReference>
<dbReference type="PROSITE" id="PS50930">
    <property type="entry name" value="HTH_LYTTR"/>
    <property type="match status" value="1"/>
</dbReference>
<comment type="caution">
    <text evidence="5">The sequence shown here is derived from an EMBL/GenBank/DDBJ whole genome shotgun (WGS) entry which is preliminary data.</text>
</comment>